<gene>
    <name evidence="1" type="ORF">ERS852569_01126</name>
</gene>
<accession>A0A174RT93</accession>
<dbReference type="RefSeq" id="WP_172679296.1">
    <property type="nucleotide sequence ID" value="NZ_CZBP01000006.1"/>
</dbReference>
<sequence>MLNIDSTNQVRVENELKSKLYAPMTEEEMLARLKKSREQGIFKDADRVISNMRSKYGL</sequence>
<protein>
    <submittedName>
        <fullName evidence="1">Uncharacterized protein</fullName>
    </submittedName>
</protein>
<dbReference type="EMBL" id="CZBP01000006">
    <property type="protein sequence ID" value="CUP88682.1"/>
    <property type="molecule type" value="Genomic_DNA"/>
</dbReference>
<dbReference type="Proteomes" id="UP000095762">
    <property type="component" value="Unassembled WGS sequence"/>
</dbReference>
<evidence type="ECO:0000313" key="2">
    <source>
        <dbReference type="Proteomes" id="UP000095762"/>
    </source>
</evidence>
<proteinExistence type="predicted"/>
<dbReference type="AlphaFoldDB" id="A0A174RT93"/>
<reference evidence="1 2" key="1">
    <citation type="submission" date="2015-09" db="EMBL/GenBank/DDBJ databases">
        <authorList>
            <consortium name="Pathogen Informatics"/>
        </authorList>
    </citation>
    <scope>NUCLEOTIDE SEQUENCE [LARGE SCALE GENOMIC DNA]</scope>
    <source>
        <strain evidence="1 2">2789STDY5834957</strain>
    </source>
</reference>
<name>A0A174RT93_9FIRM</name>
<organism evidence="1 2">
    <name type="scientific">Blautia obeum</name>
    <dbReference type="NCBI Taxonomy" id="40520"/>
    <lineage>
        <taxon>Bacteria</taxon>
        <taxon>Bacillati</taxon>
        <taxon>Bacillota</taxon>
        <taxon>Clostridia</taxon>
        <taxon>Lachnospirales</taxon>
        <taxon>Lachnospiraceae</taxon>
        <taxon>Blautia</taxon>
    </lineage>
</organism>
<evidence type="ECO:0000313" key="1">
    <source>
        <dbReference type="EMBL" id="CUP88682.1"/>
    </source>
</evidence>